<evidence type="ECO:0000256" key="7">
    <source>
        <dbReference type="ARBA" id="ARBA00023136"/>
    </source>
</evidence>
<feature type="transmembrane region" description="Helical" evidence="9">
    <location>
        <begin position="6"/>
        <end position="22"/>
    </location>
</feature>
<dbReference type="InterPro" id="IPR003369">
    <property type="entry name" value="TatA/B/E"/>
</dbReference>
<reference evidence="11" key="1">
    <citation type="journal article" date="2019" name="Int. J. Syst. Evol. Microbiol.">
        <title>The Global Catalogue of Microorganisms (GCM) 10K type strain sequencing project: providing services to taxonomists for standard genome sequencing and annotation.</title>
        <authorList>
            <consortium name="The Broad Institute Genomics Platform"/>
            <consortium name="The Broad Institute Genome Sequencing Center for Infectious Disease"/>
            <person name="Wu L."/>
            <person name="Ma J."/>
        </authorList>
    </citation>
    <scope>NUCLEOTIDE SEQUENCE [LARGE SCALE GENOMIC DNA]</scope>
    <source>
        <strain evidence="11">JCM 19125</strain>
    </source>
</reference>
<keyword evidence="5 9" id="KW-1133">Transmembrane helix</keyword>
<keyword evidence="2" id="KW-0813">Transport</keyword>
<gene>
    <name evidence="10" type="ORF">GCM10025789_13760</name>
</gene>
<evidence type="ECO:0000256" key="9">
    <source>
        <dbReference type="SAM" id="Phobius"/>
    </source>
</evidence>
<evidence type="ECO:0000256" key="2">
    <source>
        <dbReference type="ARBA" id="ARBA00022448"/>
    </source>
</evidence>
<evidence type="ECO:0000256" key="8">
    <source>
        <dbReference type="SAM" id="MobiDB-lite"/>
    </source>
</evidence>
<keyword evidence="3 9" id="KW-0812">Transmembrane</keyword>
<feature type="region of interest" description="Disordered" evidence="8">
    <location>
        <begin position="102"/>
        <end position="146"/>
    </location>
</feature>
<evidence type="ECO:0000256" key="6">
    <source>
        <dbReference type="ARBA" id="ARBA00023010"/>
    </source>
</evidence>
<dbReference type="RefSeq" id="WP_345580944.1">
    <property type="nucleotide sequence ID" value="NZ_BAABLV010000020.1"/>
</dbReference>
<evidence type="ECO:0000256" key="5">
    <source>
        <dbReference type="ARBA" id="ARBA00022989"/>
    </source>
</evidence>
<organism evidence="10 11">
    <name type="scientific">Tessaracoccus lubricantis</name>
    <dbReference type="NCBI Taxonomy" id="545543"/>
    <lineage>
        <taxon>Bacteria</taxon>
        <taxon>Bacillati</taxon>
        <taxon>Actinomycetota</taxon>
        <taxon>Actinomycetes</taxon>
        <taxon>Propionibacteriales</taxon>
        <taxon>Propionibacteriaceae</taxon>
        <taxon>Tessaracoccus</taxon>
    </lineage>
</organism>
<evidence type="ECO:0000256" key="4">
    <source>
        <dbReference type="ARBA" id="ARBA00022927"/>
    </source>
</evidence>
<dbReference type="NCBIfam" id="NF002377">
    <property type="entry name" value="PRK01371.1-4"/>
    <property type="match status" value="1"/>
</dbReference>
<dbReference type="Proteomes" id="UP001501521">
    <property type="component" value="Unassembled WGS sequence"/>
</dbReference>
<comment type="subcellular location">
    <subcellularLocation>
        <location evidence="1">Membrane</location>
        <topology evidence="1">Single-pass membrane protein</topology>
    </subcellularLocation>
</comment>
<evidence type="ECO:0000313" key="10">
    <source>
        <dbReference type="EMBL" id="GAA4897141.1"/>
    </source>
</evidence>
<dbReference type="PRINTS" id="PR01506">
    <property type="entry name" value="TATBPROTEIN"/>
</dbReference>
<evidence type="ECO:0000313" key="11">
    <source>
        <dbReference type="Proteomes" id="UP001501521"/>
    </source>
</evidence>
<accession>A0ABP9FAL4</accession>
<dbReference type="EMBL" id="BAABLV010000020">
    <property type="protein sequence ID" value="GAA4897141.1"/>
    <property type="molecule type" value="Genomic_DNA"/>
</dbReference>
<dbReference type="Pfam" id="PF02416">
    <property type="entry name" value="TatA_B_E"/>
    <property type="match status" value="1"/>
</dbReference>
<keyword evidence="7 9" id="KW-0472">Membrane</keyword>
<keyword evidence="11" id="KW-1185">Reference proteome</keyword>
<evidence type="ECO:0000256" key="1">
    <source>
        <dbReference type="ARBA" id="ARBA00004167"/>
    </source>
</evidence>
<evidence type="ECO:0000256" key="3">
    <source>
        <dbReference type="ARBA" id="ARBA00022692"/>
    </source>
</evidence>
<dbReference type="Gene3D" id="1.20.5.3310">
    <property type="match status" value="1"/>
</dbReference>
<protein>
    <submittedName>
        <fullName evidence="10">Sec-independent translocase</fullName>
    </submittedName>
</protein>
<name>A0ABP9FAL4_9ACTN</name>
<keyword evidence="6" id="KW-0811">Translocation</keyword>
<sequence length="146" mass="15936">MFGISATDLVIILVLAVLMFGPEKLPEFSRKAARLFVFFRDVANNARSTLATELGPEYADLELRDLHPKAFIAKQLREEVALIEDAKRELLEAQHTLKESATEVKGATNLNALKNAASEDSALPEPPEDALELTAASTSPFDPEAT</sequence>
<proteinExistence type="predicted"/>
<comment type="caution">
    <text evidence="10">The sequence shown here is derived from an EMBL/GenBank/DDBJ whole genome shotgun (WGS) entry which is preliminary data.</text>
</comment>
<keyword evidence="4" id="KW-0653">Protein transport</keyword>